<dbReference type="RefSeq" id="WP_092453775.1">
    <property type="nucleotide sequence ID" value="NZ_FOJI01000007.1"/>
</dbReference>
<feature type="domain" description="RecJ OB" evidence="8">
    <location>
        <begin position="463"/>
        <end position="568"/>
    </location>
</feature>
<keyword evidence="4" id="KW-0378">Hydrolase</keyword>
<dbReference type="GO" id="GO:0008409">
    <property type="term" value="F:5'-3' exonuclease activity"/>
    <property type="evidence" value="ECO:0007669"/>
    <property type="project" value="InterPro"/>
</dbReference>
<evidence type="ECO:0000313" key="9">
    <source>
        <dbReference type="EMBL" id="SEW24230.1"/>
    </source>
</evidence>
<dbReference type="InterPro" id="IPR004610">
    <property type="entry name" value="RecJ"/>
</dbReference>
<evidence type="ECO:0000259" key="7">
    <source>
        <dbReference type="Pfam" id="PF02272"/>
    </source>
</evidence>
<sequence>MSIWKVYAKKADFYEIGKKYNIDPVVARVIRNRDVIGETDIEMYLSNGQDCYKILHNPRTLLDMDKAVSIIKEKISSNSKIRIIGDYDIDGICSIYILYKALEKIGADVDYVIPHRIVDGYGINENLILQAKEDGIDTIITCDNGIAAIDQIAYGKKLGMTMIITDHHDIPYIEDNNEKIYLSSKADAIINPKQIECTYPFKVLCGAGVAFKLVQVLYEEYEIPDLELSELIEFAAIATIGDIVDLKDENRVIVKLGLNKIKNTKNLGLKALIDLCGIDMENISTYHIGFIIGPCLNASGRLDTANRALQMLLEKDEKKAYELAGDLKALNDERKDMTQKELLKGLDIVEKDSLNNDNVLVVYLPDCHESLAGIIAGRIREKYYKPTIVLTNAEEGVKGSGRSIDGYNMFEEINKCKDLLIKFGGHPMAAGMSLSEENVENFRKKLNDCANLSESDLTKVTWIDVAMPVDYVTMDLVKQLSVLEPFGKSNEKPIFADNNLIVKNAYLIGKNKNVLKITLENERGNIIEAISFRASQENLPVRGDKKSILYYPNINLYNGRTSLQFNIIEMSE</sequence>
<dbReference type="InterPro" id="IPR001667">
    <property type="entry name" value="DDH_dom"/>
</dbReference>
<feature type="domain" description="DHHA1" evidence="7">
    <location>
        <begin position="356"/>
        <end position="450"/>
    </location>
</feature>
<dbReference type="Gene3D" id="3.10.310.30">
    <property type="match status" value="1"/>
</dbReference>
<dbReference type="GO" id="GO:0003676">
    <property type="term" value="F:nucleic acid binding"/>
    <property type="evidence" value="ECO:0007669"/>
    <property type="project" value="InterPro"/>
</dbReference>
<evidence type="ECO:0000256" key="2">
    <source>
        <dbReference type="ARBA" id="ARBA00019841"/>
    </source>
</evidence>
<evidence type="ECO:0000256" key="4">
    <source>
        <dbReference type="ARBA" id="ARBA00022801"/>
    </source>
</evidence>
<dbReference type="InterPro" id="IPR041122">
    <property type="entry name" value="RecJ_OB"/>
</dbReference>
<accession>A0A1I0QB58</accession>
<dbReference type="STRING" id="99656.SAMN05421659_107153"/>
<dbReference type="InterPro" id="IPR051673">
    <property type="entry name" value="SSDNA_exonuclease_RecJ"/>
</dbReference>
<evidence type="ECO:0000259" key="6">
    <source>
        <dbReference type="Pfam" id="PF01368"/>
    </source>
</evidence>
<dbReference type="Pfam" id="PF17768">
    <property type="entry name" value="RecJ_OB"/>
    <property type="match status" value="1"/>
</dbReference>
<evidence type="ECO:0000313" key="10">
    <source>
        <dbReference type="Proteomes" id="UP000199701"/>
    </source>
</evidence>
<dbReference type="OrthoDB" id="9809852at2"/>
<reference evidence="9 10" key="1">
    <citation type="submission" date="2016-10" db="EMBL/GenBank/DDBJ databases">
        <authorList>
            <person name="de Groot N.N."/>
        </authorList>
    </citation>
    <scope>NUCLEOTIDE SEQUENCE [LARGE SCALE GENOMIC DNA]</scope>
    <source>
        <strain evidence="9 10">DSM 9179</strain>
    </source>
</reference>
<dbReference type="PANTHER" id="PTHR30255:SF2">
    <property type="entry name" value="SINGLE-STRANDED-DNA-SPECIFIC EXONUCLEASE RECJ"/>
    <property type="match status" value="1"/>
</dbReference>
<dbReference type="Proteomes" id="UP000199701">
    <property type="component" value="Unassembled WGS sequence"/>
</dbReference>
<dbReference type="GO" id="GO:0006310">
    <property type="term" value="P:DNA recombination"/>
    <property type="evidence" value="ECO:0007669"/>
    <property type="project" value="InterPro"/>
</dbReference>
<feature type="domain" description="DDH" evidence="6">
    <location>
        <begin position="80"/>
        <end position="238"/>
    </location>
</feature>
<protein>
    <recommendedName>
        <fullName evidence="2">Single-stranded-DNA-specific exonuclease RecJ</fullName>
    </recommendedName>
</protein>
<dbReference type="NCBIfam" id="TIGR00644">
    <property type="entry name" value="recJ"/>
    <property type="match status" value="1"/>
</dbReference>
<dbReference type="EMBL" id="FOJI01000007">
    <property type="protein sequence ID" value="SEW24230.1"/>
    <property type="molecule type" value="Genomic_DNA"/>
</dbReference>
<evidence type="ECO:0000259" key="8">
    <source>
        <dbReference type="Pfam" id="PF17768"/>
    </source>
</evidence>
<dbReference type="SUPFAM" id="SSF64182">
    <property type="entry name" value="DHH phosphoesterases"/>
    <property type="match status" value="1"/>
</dbReference>
<evidence type="ECO:0000256" key="5">
    <source>
        <dbReference type="ARBA" id="ARBA00022839"/>
    </source>
</evidence>
<dbReference type="Pfam" id="PF02272">
    <property type="entry name" value="DHHA1"/>
    <property type="match status" value="1"/>
</dbReference>
<gene>
    <name evidence="9" type="ORF">SAMN05421659_107153</name>
</gene>
<keyword evidence="3" id="KW-0540">Nuclease</keyword>
<dbReference type="GO" id="GO:0006281">
    <property type="term" value="P:DNA repair"/>
    <property type="evidence" value="ECO:0007669"/>
    <property type="project" value="InterPro"/>
</dbReference>
<evidence type="ECO:0000256" key="1">
    <source>
        <dbReference type="ARBA" id="ARBA00005915"/>
    </source>
</evidence>
<evidence type="ECO:0000256" key="3">
    <source>
        <dbReference type="ARBA" id="ARBA00022722"/>
    </source>
</evidence>
<comment type="similarity">
    <text evidence="1">Belongs to the RecJ family.</text>
</comment>
<dbReference type="InterPro" id="IPR003156">
    <property type="entry name" value="DHHA1_dom"/>
</dbReference>
<dbReference type="Pfam" id="PF01368">
    <property type="entry name" value="DHH"/>
    <property type="match status" value="1"/>
</dbReference>
<dbReference type="InterPro" id="IPR038763">
    <property type="entry name" value="DHH_sf"/>
</dbReference>
<dbReference type="AlphaFoldDB" id="A0A1I0QB58"/>
<dbReference type="PANTHER" id="PTHR30255">
    <property type="entry name" value="SINGLE-STRANDED-DNA-SPECIFIC EXONUCLEASE RECJ"/>
    <property type="match status" value="1"/>
</dbReference>
<keyword evidence="10" id="KW-1185">Reference proteome</keyword>
<name>A0A1I0QB58_9FIRM</name>
<dbReference type="Gene3D" id="3.90.1640.30">
    <property type="match status" value="1"/>
</dbReference>
<organism evidence="9 10">
    <name type="scientific">[Clostridium] fimetarium</name>
    <dbReference type="NCBI Taxonomy" id="99656"/>
    <lineage>
        <taxon>Bacteria</taxon>
        <taxon>Bacillati</taxon>
        <taxon>Bacillota</taxon>
        <taxon>Clostridia</taxon>
        <taxon>Lachnospirales</taxon>
        <taxon>Lachnospiraceae</taxon>
    </lineage>
</organism>
<keyword evidence="5 9" id="KW-0269">Exonuclease</keyword>
<proteinExistence type="inferred from homology"/>